<evidence type="ECO:0000256" key="3">
    <source>
        <dbReference type="ARBA" id="ARBA00004922"/>
    </source>
</evidence>
<dbReference type="Gene3D" id="3.90.1480.20">
    <property type="entry name" value="Glycosyl transferase family 29"/>
    <property type="match status" value="1"/>
</dbReference>
<keyword evidence="7" id="KW-0808">Transferase</keyword>
<comment type="catalytic activity">
    <reaction evidence="15">
        <text>a beta-D-galactoside + CMP-N-acetyl-beta-neuraminate = an N-acetyl-alpha-neuraminyl-(2-&gt;6)-beta-D-galactosyl derivative + CMP + H(+)</text>
        <dbReference type="Rhea" id="RHEA:52104"/>
        <dbReference type="ChEBI" id="CHEBI:15378"/>
        <dbReference type="ChEBI" id="CHEBI:28034"/>
        <dbReference type="ChEBI" id="CHEBI:57812"/>
        <dbReference type="ChEBI" id="CHEBI:60377"/>
        <dbReference type="ChEBI" id="CHEBI:136398"/>
        <dbReference type="EC" id="2.4.3.1"/>
    </reaction>
</comment>
<dbReference type="PANTHER" id="PTHR46059">
    <property type="entry name" value="BETA-GALACTOSIDE ALPHA-2,6-SIALYLTRANSFERASE"/>
    <property type="match status" value="1"/>
</dbReference>
<dbReference type="GO" id="GO:0003835">
    <property type="term" value="F:beta-galactoside alpha-2,6-sialyltransferase activity"/>
    <property type="evidence" value="ECO:0007669"/>
    <property type="project" value="UniProtKB-EC"/>
</dbReference>
<evidence type="ECO:0000256" key="2">
    <source>
        <dbReference type="ARBA" id="ARBA00004613"/>
    </source>
</evidence>
<evidence type="ECO:0000256" key="7">
    <source>
        <dbReference type="ARBA" id="ARBA00022679"/>
    </source>
</evidence>
<evidence type="ECO:0000256" key="11">
    <source>
        <dbReference type="ARBA" id="ARBA00023034"/>
    </source>
</evidence>
<dbReference type="GO" id="GO:0032580">
    <property type="term" value="C:Golgi cisterna membrane"/>
    <property type="evidence" value="ECO:0007669"/>
    <property type="project" value="UniProtKB-SubCell"/>
</dbReference>
<dbReference type="EC" id="2.4.3.1" evidence="16"/>
<keyword evidence="8" id="KW-0812">Transmembrane</keyword>
<dbReference type="InterPro" id="IPR001675">
    <property type="entry name" value="Glyco_trans_29"/>
</dbReference>
<comment type="pathway">
    <text evidence="3">Protein modification; protein glycosylation.</text>
</comment>
<evidence type="ECO:0000256" key="6">
    <source>
        <dbReference type="ARBA" id="ARBA00022676"/>
    </source>
</evidence>
<dbReference type="EMBL" id="JABDTM020030524">
    <property type="protein sequence ID" value="KAH0807400.1"/>
    <property type="molecule type" value="Genomic_DNA"/>
</dbReference>
<evidence type="ECO:0000256" key="1">
    <source>
        <dbReference type="ARBA" id="ARBA00004447"/>
    </source>
</evidence>
<keyword evidence="10" id="KW-1133">Transmembrane helix</keyword>
<evidence type="ECO:0000256" key="21">
    <source>
        <dbReference type="SAM" id="MobiDB-lite"/>
    </source>
</evidence>
<organism evidence="22 23">
    <name type="scientific">Tenebrio molitor</name>
    <name type="common">Yellow mealworm beetle</name>
    <dbReference type="NCBI Taxonomy" id="7067"/>
    <lineage>
        <taxon>Eukaryota</taxon>
        <taxon>Metazoa</taxon>
        <taxon>Ecdysozoa</taxon>
        <taxon>Arthropoda</taxon>
        <taxon>Hexapoda</taxon>
        <taxon>Insecta</taxon>
        <taxon>Pterygota</taxon>
        <taxon>Neoptera</taxon>
        <taxon>Endopterygota</taxon>
        <taxon>Coleoptera</taxon>
        <taxon>Polyphaga</taxon>
        <taxon>Cucujiformia</taxon>
        <taxon>Tenebrionidae</taxon>
        <taxon>Tenebrio</taxon>
    </lineage>
</organism>
<dbReference type="Pfam" id="PF00777">
    <property type="entry name" value="Glyco_transf_29"/>
    <property type="match status" value="1"/>
</dbReference>
<reference evidence="22" key="2">
    <citation type="submission" date="2021-08" db="EMBL/GenBank/DDBJ databases">
        <authorList>
            <person name="Eriksson T."/>
        </authorList>
    </citation>
    <scope>NUCLEOTIDE SEQUENCE</scope>
    <source>
        <strain evidence="22">Stoneville</strain>
        <tissue evidence="22">Whole head</tissue>
    </source>
</reference>
<keyword evidence="6" id="KW-0328">Glycosyltransferase</keyword>
<keyword evidence="5" id="KW-0964">Secreted</keyword>
<keyword evidence="9" id="KW-0735">Signal-anchor</keyword>
<evidence type="ECO:0000256" key="13">
    <source>
        <dbReference type="ARBA" id="ARBA00023157"/>
    </source>
</evidence>
<evidence type="ECO:0000256" key="8">
    <source>
        <dbReference type="ARBA" id="ARBA00022692"/>
    </source>
</evidence>
<evidence type="ECO:0000256" key="15">
    <source>
        <dbReference type="ARBA" id="ARBA00034249"/>
    </source>
</evidence>
<comment type="subcellular location">
    <subcellularLocation>
        <location evidence="1">Golgi apparatus</location>
        <location evidence="1">Golgi stack membrane</location>
        <topology evidence="1">Single-pass type II membrane protein</topology>
    </subcellularLocation>
    <subcellularLocation>
        <location evidence="2">Secreted</location>
    </subcellularLocation>
</comment>
<evidence type="ECO:0000256" key="18">
    <source>
        <dbReference type="ARBA" id="ARBA00076526"/>
    </source>
</evidence>
<evidence type="ECO:0000256" key="10">
    <source>
        <dbReference type="ARBA" id="ARBA00022989"/>
    </source>
</evidence>
<evidence type="ECO:0000256" key="4">
    <source>
        <dbReference type="ARBA" id="ARBA00006003"/>
    </source>
</evidence>
<keyword evidence="13" id="KW-1015">Disulfide bond</keyword>
<keyword evidence="23" id="KW-1185">Reference proteome</keyword>
<dbReference type="Proteomes" id="UP000719412">
    <property type="component" value="Unassembled WGS sequence"/>
</dbReference>
<dbReference type="CDD" id="cd23968">
    <property type="entry name" value="GT29_ST6GAL1_2"/>
    <property type="match status" value="1"/>
</dbReference>
<evidence type="ECO:0000313" key="22">
    <source>
        <dbReference type="EMBL" id="KAH0807400.1"/>
    </source>
</evidence>
<evidence type="ECO:0000256" key="19">
    <source>
        <dbReference type="ARBA" id="ARBA00076676"/>
    </source>
</evidence>
<accession>A0A8J6GWH9</accession>
<protein>
    <recommendedName>
        <fullName evidence="17">Beta-galactoside alpha-2,6-sialyltransferase 1</fullName>
        <ecNumber evidence="16">2.4.3.1</ecNumber>
    </recommendedName>
    <alternativeName>
        <fullName evidence="20">CMP-N-acetylneuraminate-beta-galactosamide-alpha-2,6-sialyltransferase 1</fullName>
    </alternativeName>
    <alternativeName>
        <fullName evidence="19">ST6Gal I</fullName>
    </alternativeName>
    <alternativeName>
        <fullName evidence="18">Sialyltransferase 1</fullName>
    </alternativeName>
</protein>
<name>A0A8J6GWH9_TENMO</name>
<dbReference type="AlphaFoldDB" id="A0A8J6GWH9"/>
<comment type="similarity">
    <text evidence="4">Belongs to the glycosyltransferase 29 family.</text>
</comment>
<dbReference type="GO" id="GO:0005576">
    <property type="term" value="C:extracellular region"/>
    <property type="evidence" value="ECO:0007669"/>
    <property type="project" value="UniProtKB-SubCell"/>
</dbReference>
<sequence length="820" mass="94010">MILRILLKSRPKFDIYEAIGQYFTKSSVDLKEEIYAYLEERQNILAVNSTIVIQKSKTASQDTSSVGYFRDEDEESEKLVQTEDMEEAEIPKEGAEELEDHIHNLGVRWEQAQKAKQTAEELEKISLSSTGKLCQGILNDILENVFEESAVMQIFILLNLSVLILTVSSFGGSEDKFLKKYAMMKIYESCFGPEVVKQIRKEMKAACAKCSALETSPSPPSTNPPNTNVPENPPQLPNFDADKLHQAILAYRPNSPPPTPFYRPYAPSAGMAPFYSLPYANPAYPTPMIYPGFPQQSSQFSPYGGFPLVSQPFYGNRMSRDMDIKAQLEALTSKMSGRVKNITCVMQELGYLDENLEPNYHKISERISTLPVSDELKRDMQEGVTFCQQFSQCVPDVKRDKSPLSRELIRPMFFFKCYKHKKLEACIMKDVREKYAGVTDEEFDNDVELRRTGKAVNQSKSEKEINELVSSMYEFLYGSERKDFELDTKKYSCLKNDTSGECRKKTAEFKEKLLKELRRVLEDEGNILKIGMENPYNVQYEGIKGNFNNKSPKQIMCALKKIKLKTLKRGDIEGGPHNLGDFLPKRNLFETRKFNSCAIVASAGALKDSSLGKTIDSHDLVLRFNHAPTKGFEEDVGRKTTIRVLNSQVVTRKEFKFLESDMYKNVTVVAWDPSNYKSTLDDWLEKPEFNLFPTYVEYKKRNDKARFFLINPQSLWDLWDFLQDNSPSRLRRNPLSSGFLGLGILLPVCNFIDIFEYVPSTRVTKRCHYYDPEDNSACTFGVWHPLAAEKLLTYHINTNDDQRVFQDGYVRIPGFKNFKC</sequence>
<evidence type="ECO:0000256" key="5">
    <source>
        <dbReference type="ARBA" id="ARBA00022525"/>
    </source>
</evidence>
<keyword evidence="12" id="KW-0472">Membrane</keyword>
<reference evidence="22" key="1">
    <citation type="journal article" date="2020" name="J Insects Food Feed">
        <title>The yellow mealworm (Tenebrio molitor) genome: a resource for the emerging insects as food and feed industry.</title>
        <authorList>
            <person name="Eriksson T."/>
            <person name="Andere A."/>
            <person name="Kelstrup H."/>
            <person name="Emery V."/>
            <person name="Picard C."/>
        </authorList>
    </citation>
    <scope>NUCLEOTIDE SEQUENCE</scope>
    <source>
        <strain evidence="22">Stoneville</strain>
        <tissue evidence="22">Whole head</tissue>
    </source>
</reference>
<evidence type="ECO:0000256" key="17">
    <source>
        <dbReference type="ARBA" id="ARBA00069321"/>
    </source>
</evidence>
<evidence type="ECO:0000256" key="9">
    <source>
        <dbReference type="ARBA" id="ARBA00022968"/>
    </source>
</evidence>
<dbReference type="InterPro" id="IPR038578">
    <property type="entry name" value="GT29-like_sf"/>
</dbReference>
<proteinExistence type="inferred from homology"/>
<evidence type="ECO:0000256" key="20">
    <source>
        <dbReference type="ARBA" id="ARBA00080062"/>
    </source>
</evidence>
<dbReference type="GO" id="GO:0097503">
    <property type="term" value="P:sialylation"/>
    <property type="evidence" value="ECO:0007669"/>
    <property type="project" value="TreeGrafter"/>
</dbReference>
<evidence type="ECO:0000313" key="23">
    <source>
        <dbReference type="Proteomes" id="UP000719412"/>
    </source>
</evidence>
<keyword evidence="11" id="KW-0333">Golgi apparatus</keyword>
<dbReference type="FunFam" id="3.90.1480.20:FF:000012">
    <property type="entry name" value="ST6 beta-galactoside alpha-2,6-sialyltransferase 1"/>
    <property type="match status" value="1"/>
</dbReference>
<keyword evidence="14" id="KW-0325">Glycoprotein</keyword>
<gene>
    <name evidence="22" type="ORF">GEV33_015391</name>
</gene>
<evidence type="ECO:0000256" key="14">
    <source>
        <dbReference type="ARBA" id="ARBA00023180"/>
    </source>
</evidence>
<comment type="caution">
    <text evidence="22">The sequence shown here is derived from an EMBL/GenBank/DDBJ whole genome shotgun (WGS) entry which is preliminary data.</text>
</comment>
<dbReference type="PANTHER" id="PTHR46059:SF1">
    <property type="entry name" value="BETA-GALACTOSIDE ALPHA-2,6-SIALYLTRANSFERASE"/>
    <property type="match status" value="1"/>
</dbReference>
<feature type="region of interest" description="Disordered" evidence="21">
    <location>
        <begin position="213"/>
        <end position="235"/>
    </location>
</feature>
<evidence type="ECO:0000256" key="16">
    <source>
        <dbReference type="ARBA" id="ARBA00034329"/>
    </source>
</evidence>
<evidence type="ECO:0000256" key="12">
    <source>
        <dbReference type="ARBA" id="ARBA00023136"/>
    </source>
</evidence>